<dbReference type="Gramene" id="XM_028384033.1">
    <property type="protein sequence ID" value="XP_028239834.1"/>
    <property type="gene ID" value="LOC114418600"/>
</dbReference>
<protein>
    <submittedName>
        <fullName evidence="2">Uncharacterized protein</fullName>
    </submittedName>
</protein>
<keyword evidence="3" id="KW-1185">Reference proteome</keyword>
<evidence type="ECO:0000313" key="3">
    <source>
        <dbReference type="Proteomes" id="UP000289340"/>
    </source>
</evidence>
<comment type="caution">
    <text evidence="2">The sequence shown here is derived from an EMBL/GenBank/DDBJ whole genome shotgun (WGS) entry which is preliminary data.</text>
</comment>
<organism evidence="2 3">
    <name type="scientific">Glycine soja</name>
    <name type="common">Wild soybean</name>
    <dbReference type="NCBI Taxonomy" id="3848"/>
    <lineage>
        <taxon>Eukaryota</taxon>
        <taxon>Viridiplantae</taxon>
        <taxon>Streptophyta</taxon>
        <taxon>Embryophyta</taxon>
        <taxon>Tracheophyta</taxon>
        <taxon>Spermatophyta</taxon>
        <taxon>Magnoliopsida</taxon>
        <taxon>eudicotyledons</taxon>
        <taxon>Gunneridae</taxon>
        <taxon>Pentapetalae</taxon>
        <taxon>rosids</taxon>
        <taxon>fabids</taxon>
        <taxon>Fabales</taxon>
        <taxon>Fabaceae</taxon>
        <taxon>Papilionoideae</taxon>
        <taxon>50 kb inversion clade</taxon>
        <taxon>NPAAA clade</taxon>
        <taxon>indigoferoid/millettioid clade</taxon>
        <taxon>Phaseoleae</taxon>
        <taxon>Glycine</taxon>
        <taxon>Glycine subgen. Soja</taxon>
    </lineage>
</organism>
<reference evidence="2 3" key="1">
    <citation type="submission" date="2018-09" db="EMBL/GenBank/DDBJ databases">
        <title>A high-quality reference genome of wild soybean provides a powerful tool to mine soybean genomes.</title>
        <authorList>
            <person name="Xie M."/>
            <person name="Chung C.Y.L."/>
            <person name="Li M.-W."/>
            <person name="Wong F.-L."/>
            <person name="Chan T.-F."/>
            <person name="Lam H.-M."/>
        </authorList>
    </citation>
    <scope>NUCLEOTIDE SEQUENCE [LARGE SCALE GENOMIC DNA]</scope>
    <source>
        <strain evidence="3">cv. W05</strain>
        <tissue evidence="2">Hypocotyl of etiolated seedlings</tissue>
    </source>
</reference>
<dbReference type="PANTHER" id="PTHR36004">
    <property type="entry name" value="AT-RICH INTERACTIVE DOMAIN PROTEIN"/>
    <property type="match status" value="1"/>
</dbReference>
<dbReference type="AlphaFoldDB" id="A0A445JUG6"/>
<gene>
    <name evidence="2" type="ORF">D0Y65_017323</name>
</gene>
<evidence type="ECO:0000256" key="1">
    <source>
        <dbReference type="SAM" id="MobiDB-lite"/>
    </source>
</evidence>
<feature type="compositionally biased region" description="Low complexity" evidence="1">
    <location>
        <begin position="153"/>
        <end position="168"/>
    </location>
</feature>
<dbReference type="EMBL" id="QZWG01000007">
    <property type="protein sequence ID" value="RZC02118.1"/>
    <property type="molecule type" value="Genomic_DNA"/>
</dbReference>
<accession>A0A445JUG6</accession>
<dbReference type="Proteomes" id="UP000289340">
    <property type="component" value="Chromosome 7"/>
</dbReference>
<name>A0A445JUG6_GLYSO</name>
<sequence>MAFTVAIGSGVAIIPCGNTTTAIPYTRGGGHRTRRKLHLHVARAKKPLNGDGVSIYTELLKTEVSVFENKPLGDNDAALKFVEKIDRQFQYPDFWEGSQWDWLGIFVKFSPIIGVAVAACLAIYGCFTFHEPPKEMREAAERLYSVQSGVESSAESGLESSADSSVESGKVIEEPDAYDSDVFDSNPTEVAPSLE</sequence>
<feature type="region of interest" description="Disordered" evidence="1">
    <location>
        <begin position="153"/>
        <end position="195"/>
    </location>
</feature>
<evidence type="ECO:0000313" key="2">
    <source>
        <dbReference type="EMBL" id="RZC02118.1"/>
    </source>
</evidence>
<proteinExistence type="predicted"/>
<dbReference type="PANTHER" id="PTHR36004:SF1">
    <property type="entry name" value="AT-RICH INTERACTIVE DOMAIN PROTEIN"/>
    <property type="match status" value="1"/>
</dbReference>